<gene>
    <name evidence="2" type="ORF">PHYEVI_LOCUS300</name>
</gene>
<dbReference type="AlphaFoldDB" id="A0A9N9TDX0"/>
<evidence type="ECO:0000313" key="3">
    <source>
        <dbReference type="Proteomes" id="UP001153712"/>
    </source>
</evidence>
<keyword evidence="3" id="KW-1185">Reference proteome</keyword>
<feature type="region of interest" description="Disordered" evidence="1">
    <location>
        <begin position="1"/>
        <end position="40"/>
    </location>
</feature>
<evidence type="ECO:0000313" key="2">
    <source>
        <dbReference type="EMBL" id="CAG9853833.1"/>
    </source>
</evidence>
<name>A0A9N9TDX0_PHYSR</name>
<feature type="compositionally biased region" description="Polar residues" evidence="1">
    <location>
        <begin position="25"/>
        <end position="40"/>
    </location>
</feature>
<accession>A0A9N9TDX0</accession>
<dbReference type="EMBL" id="OU900094">
    <property type="protein sequence ID" value="CAG9853833.1"/>
    <property type="molecule type" value="Genomic_DNA"/>
</dbReference>
<protein>
    <submittedName>
        <fullName evidence="2">Uncharacterized protein</fullName>
    </submittedName>
</protein>
<proteinExistence type="predicted"/>
<sequence>MVCGAATQARSGASRTEPTARPQPENETAGNHLNQRNQTRVNYDLINQKSSYYQNAETPVNSIAHAKICLLQKEKNRQTD</sequence>
<feature type="compositionally biased region" description="Polar residues" evidence="1">
    <location>
        <begin position="8"/>
        <end position="17"/>
    </location>
</feature>
<reference evidence="2" key="1">
    <citation type="submission" date="2022-01" db="EMBL/GenBank/DDBJ databases">
        <authorList>
            <person name="King R."/>
        </authorList>
    </citation>
    <scope>NUCLEOTIDE SEQUENCE</scope>
</reference>
<organism evidence="2 3">
    <name type="scientific">Phyllotreta striolata</name>
    <name type="common">Striped flea beetle</name>
    <name type="synonym">Crioceris striolata</name>
    <dbReference type="NCBI Taxonomy" id="444603"/>
    <lineage>
        <taxon>Eukaryota</taxon>
        <taxon>Metazoa</taxon>
        <taxon>Ecdysozoa</taxon>
        <taxon>Arthropoda</taxon>
        <taxon>Hexapoda</taxon>
        <taxon>Insecta</taxon>
        <taxon>Pterygota</taxon>
        <taxon>Neoptera</taxon>
        <taxon>Endopterygota</taxon>
        <taxon>Coleoptera</taxon>
        <taxon>Polyphaga</taxon>
        <taxon>Cucujiformia</taxon>
        <taxon>Chrysomeloidea</taxon>
        <taxon>Chrysomelidae</taxon>
        <taxon>Galerucinae</taxon>
        <taxon>Alticini</taxon>
        <taxon>Phyllotreta</taxon>
    </lineage>
</organism>
<dbReference type="Proteomes" id="UP001153712">
    <property type="component" value="Chromosome 1"/>
</dbReference>
<evidence type="ECO:0000256" key="1">
    <source>
        <dbReference type="SAM" id="MobiDB-lite"/>
    </source>
</evidence>